<evidence type="ECO:0000256" key="2">
    <source>
        <dbReference type="ARBA" id="ARBA00022771"/>
    </source>
</evidence>
<evidence type="ECO:0000313" key="7">
    <source>
        <dbReference type="EMBL" id="KAG2628775.1"/>
    </source>
</evidence>
<dbReference type="EMBL" id="CM029041">
    <property type="protein sequence ID" value="KAG2628775.1"/>
    <property type="molecule type" value="Genomic_DNA"/>
</dbReference>
<dbReference type="Pfam" id="PF02892">
    <property type="entry name" value="zf-BED"/>
    <property type="match status" value="1"/>
</dbReference>
<protein>
    <recommendedName>
        <fullName evidence="6">BED-type domain-containing protein</fullName>
    </recommendedName>
</protein>
<reference evidence="7" key="1">
    <citation type="submission" date="2020-05" db="EMBL/GenBank/DDBJ databases">
        <title>WGS assembly of Panicum virgatum.</title>
        <authorList>
            <person name="Lovell J.T."/>
            <person name="Jenkins J."/>
            <person name="Shu S."/>
            <person name="Juenger T.E."/>
            <person name="Schmutz J."/>
        </authorList>
    </citation>
    <scope>NUCLEOTIDE SEQUENCE</scope>
    <source>
        <strain evidence="7">AP13</strain>
    </source>
</reference>
<keyword evidence="3" id="KW-0862">Zinc</keyword>
<dbReference type="SMART" id="SM00614">
    <property type="entry name" value="ZnF_BED"/>
    <property type="match status" value="1"/>
</dbReference>
<dbReference type="InterPro" id="IPR003656">
    <property type="entry name" value="Znf_BED"/>
</dbReference>
<gene>
    <name evidence="7" type="ORF">PVAP13_3KG241627</name>
</gene>
<sequence>MPSNASGSSSHDSIEVFTSQTQHRTRSNVWEHFEPNLVKVDGELNAICKYCGIHLNTKSSTSSLRGHKIRICFQFRGKDSWRS</sequence>
<organism evidence="7 8">
    <name type="scientific">Panicum virgatum</name>
    <name type="common">Blackwell switchgrass</name>
    <dbReference type="NCBI Taxonomy" id="38727"/>
    <lineage>
        <taxon>Eukaryota</taxon>
        <taxon>Viridiplantae</taxon>
        <taxon>Streptophyta</taxon>
        <taxon>Embryophyta</taxon>
        <taxon>Tracheophyta</taxon>
        <taxon>Spermatophyta</taxon>
        <taxon>Magnoliopsida</taxon>
        <taxon>Liliopsida</taxon>
        <taxon>Poales</taxon>
        <taxon>Poaceae</taxon>
        <taxon>PACMAD clade</taxon>
        <taxon>Panicoideae</taxon>
        <taxon>Panicodae</taxon>
        <taxon>Paniceae</taxon>
        <taxon>Panicinae</taxon>
        <taxon>Panicum</taxon>
        <taxon>Panicum sect. Hiantes</taxon>
    </lineage>
</organism>
<dbReference type="Proteomes" id="UP000823388">
    <property type="component" value="Chromosome 3K"/>
</dbReference>
<feature type="region of interest" description="Disordered" evidence="5">
    <location>
        <begin position="1"/>
        <end position="22"/>
    </location>
</feature>
<dbReference type="SUPFAM" id="SSF57667">
    <property type="entry name" value="beta-beta-alpha zinc fingers"/>
    <property type="match status" value="1"/>
</dbReference>
<dbReference type="GO" id="GO:0008270">
    <property type="term" value="F:zinc ion binding"/>
    <property type="evidence" value="ECO:0007669"/>
    <property type="project" value="UniProtKB-KW"/>
</dbReference>
<accession>A0A8T0V3G8</accession>
<name>A0A8T0V3G8_PANVG</name>
<keyword evidence="1" id="KW-0479">Metal-binding</keyword>
<evidence type="ECO:0000256" key="1">
    <source>
        <dbReference type="ARBA" id="ARBA00022723"/>
    </source>
</evidence>
<comment type="caution">
    <text evidence="7">The sequence shown here is derived from an EMBL/GenBank/DDBJ whole genome shotgun (WGS) entry which is preliminary data.</text>
</comment>
<evidence type="ECO:0000256" key="3">
    <source>
        <dbReference type="ARBA" id="ARBA00022833"/>
    </source>
</evidence>
<feature type="domain" description="BED-type" evidence="6">
    <location>
        <begin position="24"/>
        <end position="79"/>
    </location>
</feature>
<evidence type="ECO:0000256" key="4">
    <source>
        <dbReference type="PROSITE-ProRule" id="PRU00027"/>
    </source>
</evidence>
<evidence type="ECO:0000259" key="6">
    <source>
        <dbReference type="PROSITE" id="PS50808"/>
    </source>
</evidence>
<dbReference type="AlphaFoldDB" id="A0A8T0V3G8"/>
<evidence type="ECO:0000313" key="8">
    <source>
        <dbReference type="Proteomes" id="UP000823388"/>
    </source>
</evidence>
<dbReference type="PROSITE" id="PS50808">
    <property type="entry name" value="ZF_BED"/>
    <property type="match status" value="1"/>
</dbReference>
<dbReference type="InterPro" id="IPR036236">
    <property type="entry name" value="Znf_C2H2_sf"/>
</dbReference>
<keyword evidence="8" id="KW-1185">Reference proteome</keyword>
<evidence type="ECO:0000256" key="5">
    <source>
        <dbReference type="SAM" id="MobiDB-lite"/>
    </source>
</evidence>
<keyword evidence="2 4" id="KW-0863">Zinc-finger</keyword>
<proteinExistence type="predicted"/>
<dbReference type="GO" id="GO:0003677">
    <property type="term" value="F:DNA binding"/>
    <property type="evidence" value="ECO:0007669"/>
    <property type="project" value="InterPro"/>
</dbReference>